<protein>
    <recommendedName>
        <fullName evidence="4">Ribosome-binding factor A, mitochondrial</fullName>
    </recommendedName>
</protein>
<dbReference type="InterPro" id="IPR039212">
    <property type="entry name" value="RBFA_mitochondrial"/>
</dbReference>
<evidence type="ECO:0000313" key="2">
    <source>
        <dbReference type="EMBL" id="KAK0175606.1"/>
    </source>
</evidence>
<comment type="caution">
    <text evidence="2">The sequence shown here is derived from an EMBL/GenBank/DDBJ whole genome shotgun (WGS) entry which is preliminary data.</text>
</comment>
<dbReference type="AlphaFoldDB" id="A0AA39FU69"/>
<reference evidence="2" key="2">
    <citation type="submission" date="2023-03" db="EMBL/GenBank/DDBJ databases">
        <authorList>
            <person name="Inwood S.N."/>
            <person name="Skelly J.G."/>
            <person name="Guhlin J."/>
            <person name="Harrop T.W.R."/>
            <person name="Goldson S.G."/>
            <person name="Dearden P.K."/>
        </authorList>
    </citation>
    <scope>NUCLEOTIDE SEQUENCE</scope>
    <source>
        <strain evidence="2">Lincoln</strain>
        <tissue evidence="2">Whole body</tissue>
    </source>
</reference>
<dbReference type="InterPro" id="IPR023799">
    <property type="entry name" value="RbfA_dom_sf"/>
</dbReference>
<dbReference type="PANTHER" id="PTHR14725:SF0">
    <property type="entry name" value="RIBOSOME-BINDING FACTOR A, MITOCHONDRIAL-RELATED"/>
    <property type="match status" value="1"/>
</dbReference>
<dbReference type="Gene3D" id="3.30.300.20">
    <property type="match status" value="1"/>
</dbReference>
<evidence type="ECO:0000256" key="1">
    <source>
        <dbReference type="SAM" id="MobiDB-lite"/>
    </source>
</evidence>
<dbReference type="InterPro" id="IPR000238">
    <property type="entry name" value="RbfA"/>
</dbReference>
<evidence type="ECO:0000313" key="3">
    <source>
        <dbReference type="Proteomes" id="UP001168972"/>
    </source>
</evidence>
<name>A0AA39FU69_MICHY</name>
<feature type="compositionally biased region" description="Acidic residues" evidence="1">
    <location>
        <begin position="235"/>
        <end position="245"/>
    </location>
</feature>
<organism evidence="2 3">
    <name type="scientific">Microctonus hyperodae</name>
    <name type="common">Parasitoid wasp</name>
    <dbReference type="NCBI Taxonomy" id="165561"/>
    <lineage>
        <taxon>Eukaryota</taxon>
        <taxon>Metazoa</taxon>
        <taxon>Ecdysozoa</taxon>
        <taxon>Arthropoda</taxon>
        <taxon>Hexapoda</taxon>
        <taxon>Insecta</taxon>
        <taxon>Pterygota</taxon>
        <taxon>Neoptera</taxon>
        <taxon>Endopterygota</taxon>
        <taxon>Hymenoptera</taxon>
        <taxon>Apocrita</taxon>
        <taxon>Ichneumonoidea</taxon>
        <taxon>Braconidae</taxon>
        <taxon>Euphorinae</taxon>
        <taxon>Microctonus</taxon>
    </lineage>
</organism>
<evidence type="ECO:0008006" key="4">
    <source>
        <dbReference type="Google" id="ProtNLM"/>
    </source>
</evidence>
<keyword evidence="3" id="KW-1185">Reference proteome</keyword>
<dbReference type="SUPFAM" id="SSF89919">
    <property type="entry name" value="Ribosome-binding factor A, RbfA"/>
    <property type="match status" value="1"/>
</dbReference>
<dbReference type="Pfam" id="PF02033">
    <property type="entry name" value="RBFA"/>
    <property type="match status" value="1"/>
</dbReference>
<proteinExistence type="predicted"/>
<sequence>MILRRIFITCCTCRHITTSAANYRLKTLAREGKFMKKMIYGEIPKKKWYPAKDARPSELLTPIVTNPVKPHVTRRVTVLNKLFMKHITDLMATGEISSSILGRGIEVSHVNVTNDFKLVKVFWFSSTANADELKEISKILNECGYKLRHELSQLKVIGVVPPIRFFEDKESRTMMELENKFLTADYGEDYTPTIKTERLSHLTLFTKLPNEVREKILNHESNYDVKESNEKVEAKEEEEEDDGIYDIDFPPMRHDVLNLDHWRIMSKITQSMRKCEETARNRMNNLTTVETQQPFDSSKIIERTEEDTAAFEAFLLQRRIMQKKLNKNMELSVSGFEIDGEIENNDDDTIIENDTDDNIDWDFDQELDDWKK</sequence>
<dbReference type="Proteomes" id="UP001168972">
    <property type="component" value="Unassembled WGS sequence"/>
</dbReference>
<dbReference type="GO" id="GO:0006364">
    <property type="term" value="P:rRNA processing"/>
    <property type="evidence" value="ECO:0007669"/>
    <property type="project" value="InterPro"/>
</dbReference>
<dbReference type="EMBL" id="JAQQBR010000005">
    <property type="protein sequence ID" value="KAK0175606.1"/>
    <property type="molecule type" value="Genomic_DNA"/>
</dbReference>
<dbReference type="InterPro" id="IPR015946">
    <property type="entry name" value="KH_dom-like_a/b"/>
</dbReference>
<dbReference type="PANTHER" id="PTHR14725">
    <property type="entry name" value="RIBOSOME-BINDING FACTOR A, MITOCHONDRIAL-RELATED"/>
    <property type="match status" value="1"/>
</dbReference>
<feature type="region of interest" description="Disordered" evidence="1">
    <location>
        <begin position="227"/>
        <end position="247"/>
    </location>
</feature>
<accession>A0AA39FU69</accession>
<gene>
    <name evidence="2" type="ORF">PV327_009346</name>
</gene>
<reference evidence="2" key="1">
    <citation type="journal article" date="2023" name="bioRxiv">
        <title>Scaffold-level genome assemblies of two parasitoid biocontrol wasps reveal the parthenogenesis mechanism and an associated novel virus.</title>
        <authorList>
            <person name="Inwood S."/>
            <person name="Skelly J."/>
            <person name="Guhlin J."/>
            <person name="Harrop T."/>
            <person name="Goldson S."/>
            <person name="Dearden P."/>
        </authorList>
    </citation>
    <scope>NUCLEOTIDE SEQUENCE</scope>
    <source>
        <strain evidence="2">Lincoln</strain>
        <tissue evidence="2">Whole body</tissue>
    </source>
</reference>